<feature type="transmembrane region" description="Helical" evidence="2">
    <location>
        <begin position="86"/>
        <end position="108"/>
    </location>
</feature>
<feature type="compositionally biased region" description="Low complexity" evidence="1">
    <location>
        <begin position="27"/>
        <end position="41"/>
    </location>
</feature>
<comment type="caution">
    <text evidence="3">The sequence shown here is derived from an EMBL/GenBank/DDBJ whole genome shotgun (WGS) entry which is preliminary data.</text>
</comment>
<feature type="region of interest" description="Disordered" evidence="1">
    <location>
        <begin position="1"/>
        <end position="77"/>
    </location>
</feature>
<feature type="region of interest" description="Disordered" evidence="1">
    <location>
        <begin position="126"/>
        <end position="154"/>
    </location>
</feature>
<evidence type="ECO:0000256" key="1">
    <source>
        <dbReference type="SAM" id="MobiDB-lite"/>
    </source>
</evidence>
<sequence length="190" mass="19893">MTEPRPDGLPQPSAYPAANQPHPTDPYPNQANAYPQAAYPGQAGGQPPAPGYPPNPTATPGGGLPVPPAMPGGQPGPRLAKRSTMVALAVVAGVLLIATGLFTTLFVVENGHHRDVVEQIAVKEKQAGESSGELDSVKSSLQSAEQSKSDLESQNSKLTMCVDAAKEWLNGTQGTPEYQAALDRMFDHCQ</sequence>
<keyword evidence="2" id="KW-0472">Membrane</keyword>
<gene>
    <name evidence="3" type="ORF">LX83_000515</name>
</gene>
<feature type="compositionally biased region" description="Pro residues" evidence="1">
    <location>
        <begin position="47"/>
        <end position="57"/>
    </location>
</feature>
<accession>A0AAE3G8T2</accession>
<protein>
    <submittedName>
        <fullName evidence="3">Uncharacterized protein</fullName>
    </submittedName>
</protein>
<organism evidence="3 4">
    <name type="scientific">Goodfellowiella coeruleoviolacea</name>
    <dbReference type="NCBI Taxonomy" id="334858"/>
    <lineage>
        <taxon>Bacteria</taxon>
        <taxon>Bacillati</taxon>
        <taxon>Actinomycetota</taxon>
        <taxon>Actinomycetes</taxon>
        <taxon>Pseudonocardiales</taxon>
        <taxon>Pseudonocardiaceae</taxon>
        <taxon>Goodfellowiella</taxon>
    </lineage>
</organism>
<dbReference type="Proteomes" id="UP001206128">
    <property type="component" value="Unassembled WGS sequence"/>
</dbReference>
<keyword evidence="4" id="KW-1185">Reference proteome</keyword>
<keyword evidence="2" id="KW-1133">Transmembrane helix</keyword>
<proteinExistence type="predicted"/>
<dbReference type="RefSeq" id="WP_253766528.1">
    <property type="nucleotide sequence ID" value="NZ_JAMTCK010000001.1"/>
</dbReference>
<keyword evidence="2" id="KW-0812">Transmembrane</keyword>
<dbReference type="EMBL" id="JAMTCK010000001">
    <property type="protein sequence ID" value="MCP2163675.1"/>
    <property type="molecule type" value="Genomic_DNA"/>
</dbReference>
<evidence type="ECO:0000313" key="3">
    <source>
        <dbReference type="EMBL" id="MCP2163675.1"/>
    </source>
</evidence>
<feature type="compositionally biased region" description="Polar residues" evidence="1">
    <location>
        <begin position="137"/>
        <end position="154"/>
    </location>
</feature>
<evidence type="ECO:0000256" key="2">
    <source>
        <dbReference type="SAM" id="Phobius"/>
    </source>
</evidence>
<dbReference type="AlphaFoldDB" id="A0AAE3G8T2"/>
<reference evidence="3" key="1">
    <citation type="submission" date="2022-06" db="EMBL/GenBank/DDBJ databases">
        <title>Genomic Encyclopedia of Archaeal and Bacterial Type Strains, Phase II (KMG-II): from individual species to whole genera.</title>
        <authorList>
            <person name="Goeker M."/>
        </authorList>
    </citation>
    <scope>NUCLEOTIDE SEQUENCE</scope>
    <source>
        <strain evidence="3">DSM 43935</strain>
    </source>
</reference>
<name>A0AAE3G8T2_9PSEU</name>
<evidence type="ECO:0000313" key="4">
    <source>
        <dbReference type="Proteomes" id="UP001206128"/>
    </source>
</evidence>